<dbReference type="EMBL" id="LWDX02023700">
    <property type="protein sequence ID" value="OEL31339.1"/>
    <property type="molecule type" value="Genomic_DNA"/>
</dbReference>
<keyword evidence="2" id="KW-1185">Reference proteome</keyword>
<accession>A0A1E5W1T0</accession>
<protein>
    <submittedName>
        <fullName evidence="1">Uncharacterized protein</fullName>
    </submittedName>
</protein>
<evidence type="ECO:0000313" key="2">
    <source>
        <dbReference type="Proteomes" id="UP000095767"/>
    </source>
</evidence>
<name>A0A1E5W1T0_9POAL</name>
<proteinExistence type="predicted"/>
<comment type="caution">
    <text evidence="1">The sequence shown here is derived from an EMBL/GenBank/DDBJ whole genome shotgun (WGS) entry which is preliminary data.</text>
</comment>
<dbReference type="Proteomes" id="UP000095767">
    <property type="component" value="Unassembled WGS sequence"/>
</dbReference>
<gene>
    <name evidence="1" type="ORF">BAE44_0007643</name>
</gene>
<sequence length="37" mass="4188">LGLQSLGRAQDLSLIRRSFGVLGQRLRHPKIFHMAKS</sequence>
<organism evidence="1 2">
    <name type="scientific">Dichanthelium oligosanthes</name>
    <dbReference type="NCBI Taxonomy" id="888268"/>
    <lineage>
        <taxon>Eukaryota</taxon>
        <taxon>Viridiplantae</taxon>
        <taxon>Streptophyta</taxon>
        <taxon>Embryophyta</taxon>
        <taxon>Tracheophyta</taxon>
        <taxon>Spermatophyta</taxon>
        <taxon>Magnoliopsida</taxon>
        <taxon>Liliopsida</taxon>
        <taxon>Poales</taxon>
        <taxon>Poaceae</taxon>
        <taxon>PACMAD clade</taxon>
        <taxon>Panicoideae</taxon>
        <taxon>Panicodae</taxon>
        <taxon>Paniceae</taxon>
        <taxon>Dichantheliinae</taxon>
        <taxon>Dichanthelium</taxon>
    </lineage>
</organism>
<reference evidence="1 2" key="1">
    <citation type="submission" date="2016-09" db="EMBL/GenBank/DDBJ databases">
        <title>The draft genome of Dichanthelium oligosanthes: A C3 panicoid grass species.</title>
        <authorList>
            <person name="Studer A.J."/>
            <person name="Schnable J.C."/>
            <person name="Brutnell T.P."/>
        </authorList>
    </citation>
    <scope>NUCLEOTIDE SEQUENCE [LARGE SCALE GENOMIC DNA]</scope>
    <source>
        <strain evidence="2">cv. Kellogg 1175</strain>
        <tissue evidence="1">Leaf</tissue>
    </source>
</reference>
<feature type="non-terminal residue" evidence="1">
    <location>
        <position position="1"/>
    </location>
</feature>
<dbReference type="AlphaFoldDB" id="A0A1E5W1T0"/>
<evidence type="ECO:0000313" key="1">
    <source>
        <dbReference type="EMBL" id="OEL31339.1"/>
    </source>
</evidence>